<organism evidence="1 2">
    <name type="scientific">Dendrobium thyrsiflorum</name>
    <name type="common">Pinecone-like raceme dendrobium</name>
    <name type="synonym">Orchid</name>
    <dbReference type="NCBI Taxonomy" id="117978"/>
    <lineage>
        <taxon>Eukaryota</taxon>
        <taxon>Viridiplantae</taxon>
        <taxon>Streptophyta</taxon>
        <taxon>Embryophyta</taxon>
        <taxon>Tracheophyta</taxon>
        <taxon>Spermatophyta</taxon>
        <taxon>Magnoliopsida</taxon>
        <taxon>Liliopsida</taxon>
        <taxon>Asparagales</taxon>
        <taxon>Orchidaceae</taxon>
        <taxon>Epidendroideae</taxon>
        <taxon>Malaxideae</taxon>
        <taxon>Dendrobiinae</taxon>
        <taxon>Dendrobium</taxon>
    </lineage>
</organism>
<accession>A0ABD0V317</accession>
<sequence>MSHSTTAGTLIATILSTTSFPSQQENESNRIGQKLGHDAFLPHACFASSSQASSASFYALFTSFVRKGFVCLGFGRKILFRLRLHLRLRPRGVLCPQDLRKFCLRLRCPFARSKRLPCRAMKAFHDVFLFNRSEALIPSFYALPVHQYHYRQLRRESEARPRREFRSEEGGLVEGGRPDVGPDRLTCAAWVRLLVVRHGGDQVGGTKRRSAQFRRRRGRDWSLISVCTPMRDPHPPPLSLLPEPTSSLPPLWPTLLTLPQATAHLLPLLGHHLHLPSAPFASRQA</sequence>
<protein>
    <submittedName>
        <fullName evidence="1">Uncharacterized protein</fullName>
    </submittedName>
</protein>
<evidence type="ECO:0000313" key="1">
    <source>
        <dbReference type="EMBL" id="KAL0917022.1"/>
    </source>
</evidence>
<dbReference type="EMBL" id="JANQDX010000010">
    <property type="protein sequence ID" value="KAL0917022.1"/>
    <property type="molecule type" value="Genomic_DNA"/>
</dbReference>
<dbReference type="AlphaFoldDB" id="A0ABD0V317"/>
<gene>
    <name evidence="1" type="ORF">M5K25_012062</name>
</gene>
<comment type="caution">
    <text evidence="1">The sequence shown here is derived from an EMBL/GenBank/DDBJ whole genome shotgun (WGS) entry which is preliminary data.</text>
</comment>
<evidence type="ECO:0000313" key="2">
    <source>
        <dbReference type="Proteomes" id="UP001552299"/>
    </source>
</evidence>
<dbReference type="Proteomes" id="UP001552299">
    <property type="component" value="Unassembled WGS sequence"/>
</dbReference>
<proteinExistence type="predicted"/>
<name>A0ABD0V317_DENTH</name>
<keyword evidence="2" id="KW-1185">Reference proteome</keyword>
<reference evidence="1 2" key="1">
    <citation type="journal article" date="2024" name="Plant Biotechnol. J.">
        <title>Dendrobium thyrsiflorum genome and its molecular insights into genes involved in important horticultural traits.</title>
        <authorList>
            <person name="Chen B."/>
            <person name="Wang J.Y."/>
            <person name="Zheng P.J."/>
            <person name="Li K.L."/>
            <person name="Liang Y.M."/>
            <person name="Chen X.F."/>
            <person name="Zhang C."/>
            <person name="Zhao X."/>
            <person name="He X."/>
            <person name="Zhang G.Q."/>
            <person name="Liu Z.J."/>
            <person name="Xu Q."/>
        </authorList>
    </citation>
    <scope>NUCLEOTIDE SEQUENCE [LARGE SCALE GENOMIC DNA]</scope>
    <source>
        <strain evidence="1">GZMU011</strain>
    </source>
</reference>